<evidence type="ECO:0000259" key="13">
    <source>
        <dbReference type="PROSITE" id="PS50089"/>
    </source>
</evidence>
<keyword evidence="7 11" id="KW-0863">Zinc-finger</keyword>
<name>A0A0L0FSM5_9EUKA</name>
<keyword evidence="9" id="KW-0862">Zinc</keyword>
<evidence type="ECO:0000313" key="15">
    <source>
        <dbReference type="Proteomes" id="UP000054560"/>
    </source>
</evidence>
<keyword evidence="8" id="KW-0833">Ubl conjugation pathway</keyword>
<dbReference type="GO" id="GO:0016567">
    <property type="term" value="P:protein ubiquitination"/>
    <property type="evidence" value="ECO:0007669"/>
    <property type="project" value="UniProtKB-UniPathway"/>
</dbReference>
<dbReference type="SUPFAM" id="SSF57850">
    <property type="entry name" value="RING/U-box"/>
    <property type="match status" value="1"/>
</dbReference>
<dbReference type="GO" id="GO:0008270">
    <property type="term" value="F:zinc ion binding"/>
    <property type="evidence" value="ECO:0007669"/>
    <property type="project" value="UniProtKB-KW"/>
</dbReference>
<dbReference type="PANTHER" id="PTHR12313">
    <property type="entry name" value="E3 UBIQUITIN-PROTEIN LIGASE RNF5-RELATED"/>
    <property type="match status" value="1"/>
</dbReference>
<dbReference type="SMART" id="SM00184">
    <property type="entry name" value="RING"/>
    <property type="match status" value="1"/>
</dbReference>
<comment type="pathway">
    <text evidence="3">Protein modification; protein ubiquitination.</text>
</comment>
<reference evidence="14 15" key="1">
    <citation type="submission" date="2011-02" db="EMBL/GenBank/DDBJ databases">
        <title>The Genome Sequence of Sphaeroforma arctica JP610.</title>
        <authorList>
            <consortium name="The Broad Institute Genome Sequencing Platform"/>
            <person name="Russ C."/>
            <person name="Cuomo C."/>
            <person name="Young S.K."/>
            <person name="Zeng Q."/>
            <person name="Gargeya S."/>
            <person name="Alvarado L."/>
            <person name="Berlin A."/>
            <person name="Chapman S.B."/>
            <person name="Chen Z."/>
            <person name="Freedman E."/>
            <person name="Gellesch M."/>
            <person name="Goldberg J."/>
            <person name="Griggs A."/>
            <person name="Gujja S."/>
            <person name="Heilman E."/>
            <person name="Heiman D."/>
            <person name="Howarth C."/>
            <person name="Mehta T."/>
            <person name="Neiman D."/>
            <person name="Pearson M."/>
            <person name="Roberts A."/>
            <person name="Saif S."/>
            <person name="Shea T."/>
            <person name="Shenoy N."/>
            <person name="Sisk P."/>
            <person name="Stolte C."/>
            <person name="Sykes S."/>
            <person name="White J."/>
            <person name="Yandava C."/>
            <person name="Burger G."/>
            <person name="Gray M.W."/>
            <person name="Holland P.W.H."/>
            <person name="King N."/>
            <person name="Lang F.B.F."/>
            <person name="Roger A.J."/>
            <person name="Ruiz-Trillo I."/>
            <person name="Haas B."/>
            <person name="Nusbaum C."/>
            <person name="Birren B."/>
        </authorList>
    </citation>
    <scope>NUCLEOTIDE SEQUENCE [LARGE SCALE GENOMIC DNA]</scope>
    <source>
        <strain evidence="14 15">JP610</strain>
    </source>
</reference>
<evidence type="ECO:0000256" key="4">
    <source>
        <dbReference type="ARBA" id="ARBA00012483"/>
    </source>
</evidence>
<keyword evidence="5" id="KW-0808">Transferase</keyword>
<keyword evidence="15" id="KW-1185">Reference proteome</keyword>
<evidence type="ECO:0000313" key="14">
    <source>
        <dbReference type="EMBL" id="KNC79684.1"/>
    </source>
</evidence>
<evidence type="ECO:0000256" key="12">
    <source>
        <dbReference type="SAM" id="MobiDB-lite"/>
    </source>
</evidence>
<dbReference type="InterPro" id="IPR013083">
    <property type="entry name" value="Znf_RING/FYVE/PHD"/>
</dbReference>
<evidence type="ECO:0000256" key="10">
    <source>
        <dbReference type="ARBA" id="ARBA00023136"/>
    </source>
</evidence>
<dbReference type="Gene3D" id="3.30.40.10">
    <property type="entry name" value="Zinc/RING finger domain, C3HC4 (zinc finger)"/>
    <property type="match status" value="1"/>
</dbReference>
<dbReference type="GeneID" id="25908435"/>
<dbReference type="Pfam" id="PF00097">
    <property type="entry name" value="zf-C3HC4"/>
    <property type="match status" value="1"/>
</dbReference>
<dbReference type="EMBL" id="KQ242263">
    <property type="protein sequence ID" value="KNC79684.1"/>
    <property type="molecule type" value="Genomic_DNA"/>
</dbReference>
<accession>A0A0L0FSM5</accession>
<gene>
    <name evidence="14" type="ORF">SARC_07931</name>
</gene>
<evidence type="ECO:0000256" key="1">
    <source>
        <dbReference type="ARBA" id="ARBA00000900"/>
    </source>
</evidence>
<dbReference type="InterPro" id="IPR018957">
    <property type="entry name" value="Znf_C3HC4_RING-type"/>
</dbReference>
<dbReference type="Proteomes" id="UP000054560">
    <property type="component" value="Unassembled WGS sequence"/>
</dbReference>
<evidence type="ECO:0000256" key="11">
    <source>
        <dbReference type="PROSITE-ProRule" id="PRU00175"/>
    </source>
</evidence>
<dbReference type="RefSeq" id="XP_014153586.1">
    <property type="nucleotide sequence ID" value="XM_014298111.1"/>
</dbReference>
<protein>
    <recommendedName>
        <fullName evidence="4">RING-type E3 ubiquitin transferase</fullName>
        <ecNumber evidence="4">2.3.2.27</ecNumber>
    </recommendedName>
</protein>
<comment type="subcellular location">
    <subcellularLocation>
        <location evidence="2">Endomembrane system</location>
    </subcellularLocation>
</comment>
<feature type="domain" description="RING-type" evidence="13">
    <location>
        <begin position="39"/>
        <end position="79"/>
    </location>
</feature>
<dbReference type="GO" id="GO:0005783">
    <property type="term" value="C:endoplasmic reticulum"/>
    <property type="evidence" value="ECO:0007669"/>
    <property type="project" value="InterPro"/>
</dbReference>
<comment type="catalytic activity">
    <reaction evidence="1">
        <text>S-ubiquitinyl-[E2 ubiquitin-conjugating enzyme]-L-cysteine + [acceptor protein]-L-lysine = [E2 ubiquitin-conjugating enzyme]-L-cysteine + N(6)-ubiquitinyl-[acceptor protein]-L-lysine.</text>
        <dbReference type="EC" id="2.3.2.27"/>
    </reaction>
</comment>
<dbReference type="InterPro" id="IPR001841">
    <property type="entry name" value="Znf_RING"/>
</dbReference>
<evidence type="ECO:0000256" key="6">
    <source>
        <dbReference type="ARBA" id="ARBA00022723"/>
    </source>
</evidence>
<dbReference type="AlphaFoldDB" id="A0A0L0FSM5"/>
<keyword evidence="10" id="KW-0472">Membrane</keyword>
<dbReference type="eggNOG" id="KOG0823">
    <property type="taxonomic scope" value="Eukaryota"/>
</dbReference>
<dbReference type="EC" id="2.3.2.27" evidence="4"/>
<organism evidence="14 15">
    <name type="scientific">Sphaeroforma arctica JP610</name>
    <dbReference type="NCBI Taxonomy" id="667725"/>
    <lineage>
        <taxon>Eukaryota</taxon>
        <taxon>Ichthyosporea</taxon>
        <taxon>Ichthyophonida</taxon>
        <taxon>Sphaeroforma</taxon>
    </lineage>
</organism>
<evidence type="ECO:0000256" key="8">
    <source>
        <dbReference type="ARBA" id="ARBA00022786"/>
    </source>
</evidence>
<sequence>MTNETKGKEKATTPDENSTRSDGEKGDTDDTESNKGFECNICLENATDPVVSYCGHLFCWPCINTWLEINSKNLCPVCKASIGKDKVVPLYGRNNPGKVDPSTFHRL</sequence>
<dbReference type="GO" id="GO:0061630">
    <property type="term" value="F:ubiquitin protein ligase activity"/>
    <property type="evidence" value="ECO:0007669"/>
    <property type="project" value="UniProtKB-EC"/>
</dbReference>
<evidence type="ECO:0000256" key="2">
    <source>
        <dbReference type="ARBA" id="ARBA00004308"/>
    </source>
</evidence>
<dbReference type="PROSITE" id="PS50089">
    <property type="entry name" value="ZF_RING_2"/>
    <property type="match status" value="1"/>
</dbReference>
<dbReference type="OrthoDB" id="302966at2759"/>
<feature type="region of interest" description="Disordered" evidence="12">
    <location>
        <begin position="1"/>
        <end position="34"/>
    </location>
</feature>
<evidence type="ECO:0000256" key="7">
    <source>
        <dbReference type="ARBA" id="ARBA00022771"/>
    </source>
</evidence>
<dbReference type="GO" id="GO:0006511">
    <property type="term" value="P:ubiquitin-dependent protein catabolic process"/>
    <property type="evidence" value="ECO:0007669"/>
    <property type="project" value="InterPro"/>
</dbReference>
<dbReference type="InterPro" id="IPR017907">
    <property type="entry name" value="Znf_RING_CS"/>
</dbReference>
<evidence type="ECO:0000256" key="3">
    <source>
        <dbReference type="ARBA" id="ARBA00004906"/>
    </source>
</evidence>
<evidence type="ECO:0000256" key="5">
    <source>
        <dbReference type="ARBA" id="ARBA00022679"/>
    </source>
</evidence>
<evidence type="ECO:0000256" key="9">
    <source>
        <dbReference type="ARBA" id="ARBA00022833"/>
    </source>
</evidence>
<dbReference type="PROSITE" id="PS00518">
    <property type="entry name" value="ZF_RING_1"/>
    <property type="match status" value="1"/>
</dbReference>
<dbReference type="UniPathway" id="UPA00143"/>
<proteinExistence type="predicted"/>
<dbReference type="InterPro" id="IPR045103">
    <property type="entry name" value="RNF5/RNF185-like"/>
</dbReference>
<dbReference type="STRING" id="667725.A0A0L0FSM5"/>
<keyword evidence="6" id="KW-0479">Metal-binding</keyword>